<keyword evidence="2 4" id="KW-0808">Transferase</keyword>
<evidence type="ECO:0000256" key="1">
    <source>
        <dbReference type="ARBA" id="ARBA00022603"/>
    </source>
</evidence>
<gene>
    <name evidence="5" type="ORF">CFSAN001627_17333</name>
</gene>
<reference evidence="5 6" key="2">
    <citation type="submission" date="2013-03" db="EMBL/GenBank/DDBJ databases">
        <title>Diversity in Clostridium botulinum.</title>
        <authorList>
            <person name="Timme R.E."/>
            <person name="Allard M."/>
            <person name="Luo Y."/>
            <person name="Strain E."/>
            <person name="Gonzalez-Escalona N."/>
            <person name="Brown E."/>
        </authorList>
    </citation>
    <scope>NUCLEOTIDE SEQUENCE [LARGE SCALE GENOMIC DNA]</scope>
    <source>
        <strain evidence="5 6">CFSAN001627</strain>
    </source>
</reference>
<dbReference type="SUPFAM" id="SSF53335">
    <property type="entry name" value="S-adenosyl-L-methionine-dependent methyltransferases"/>
    <property type="match status" value="1"/>
</dbReference>
<evidence type="ECO:0000256" key="3">
    <source>
        <dbReference type="ARBA" id="ARBA00022691"/>
    </source>
</evidence>
<keyword evidence="3 4" id="KW-0949">S-adenosyl-L-methionine</keyword>
<organism evidence="5 6">
    <name type="scientific">Clostridium botulinum CFSAN001627</name>
    <dbReference type="NCBI Taxonomy" id="1232189"/>
    <lineage>
        <taxon>Bacteria</taxon>
        <taxon>Bacillati</taxon>
        <taxon>Bacillota</taxon>
        <taxon>Clostridia</taxon>
        <taxon>Eubacteriales</taxon>
        <taxon>Clostridiaceae</taxon>
        <taxon>Clostridium</taxon>
    </lineage>
</organism>
<keyword evidence="1 4" id="KW-0489">Methyltransferase</keyword>
<sequence length="56" mass="6348">MSPQKIVHVSCDPATLARDLRILNDLGYKTLEVQPVDMFPQTPHTECVTRIERVKG</sequence>
<comment type="caution">
    <text evidence="4">Lacks conserved residue(s) required for the propagation of feature annotation.</text>
</comment>
<dbReference type="AlphaFoldDB" id="M1ZPV2"/>
<dbReference type="PATRIC" id="fig|1232189.3.peg.2722"/>
<dbReference type="GO" id="GO:0070041">
    <property type="term" value="F:rRNA (uridine-C5-)-methyltransferase activity"/>
    <property type="evidence" value="ECO:0007669"/>
    <property type="project" value="TreeGrafter"/>
</dbReference>
<dbReference type="PANTHER" id="PTHR11061:SF30">
    <property type="entry name" value="TRNA (URACIL(54)-C(5))-METHYLTRANSFERASE"/>
    <property type="match status" value="1"/>
</dbReference>
<dbReference type="InterPro" id="IPR029063">
    <property type="entry name" value="SAM-dependent_MTases_sf"/>
</dbReference>
<dbReference type="InterPro" id="IPR010280">
    <property type="entry name" value="U5_MeTrfase_fam"/>
</dbReference>
<dbReference type="EMBL" id="AMXI01001058">
    <property type="protein sequence ID" value="EKN40776.1"/>
    <property type="molecule type" value="Genomic_DNA"/>
</dbReference>
<evidence type="ECO:0000313" key="6">
    <source>
        <dbReference type="Proteomes" id="UP000011944"/>
    </source>
</evidence>
<feature type="active site" description="Nucleophile" evidence="4">
    <location>
        <position position="11"/>
    </location>
</feature>
<dbReference type="GO" id="GO:0070475">
    <property type="term" value="P:rRNA base methylation"/>
    <property type="evidence" value="ECO:0007669"/>
    <property type="project" value="TreeGrafter"/>
</dbReference>
<protein>
    <submittedName>
        <fullName evidence="5">TrmA family RNA methyltransferase</fullName>
    </submittedName>
</protein>
<accession>M1ZPV2</accession>
<reference evidence="5 6" key="1">
    <citation type="submission" date="2012-10" db="EMBL/GenBank/DDBJ databases">
        <authorList>
            <person name="Strain E.A."/>
            <person name="Brown E."/>
            <person name="Allard M.W."/>
            <person name="Gonzalez-Escalona N."/>
            <person name="Timme R."/>
        </authorList>
    </citation>
    <scope>NUCLEOTIDE SEQUENCE [LARGE SCALE GENOMIC DNA]</scope>
    <source>
        <strain evidence="5 6">CFSAN001627</strain>
    </source>
</reference>
<dbReference type="PROSITE" id="PS51687">
    <property type="entry name" value="SAM_MT_RNA_M5U"/>
    <property type="match status" value="1"/>
</dbReference>
<dbReference type="PANTHER" id="PTHR11061">
    <property type="entry name" value="RNA M5U METHYLTRANSFERASE"/>
    <property type="match status" value="1"/>
</dbReference>
<comment type="similarity">
    <text evidence="4">Belongs to the class I-like SAM-binding methyltransferase superfamily. RNA M5U methyltransferase family.</text>
</comment>
<comment type="caution">
    <text evidence="5">The sequence shown here is derived from an EMBL/GenBank/DDBJ whole genome shotgun (WGS) entry which is preliminary data.</text>
</comment>
<evidence type="ECO:0000256" key="2">
    <source>
        <dbReference type="ARBA" id="ARBA00022679"/>
    </source>
</evidence>
<evidence type="ECO:0000313" key="5">
    <source>
        <dbReference type="EMBL" id="EKN40776.1"/>
    </source>
</evidence>
<dbReference type="Proteomes" id="UP000011944">
    <property type="component" value="Unassembled WGS sequence"/>
</dbReference>
<proteinExistence type="inferred from homology"/>
<name>M1ZPV2_CLOBO</name>
<dbReference type="Gene3D" id="3.40.50.150">
    <property type="entry name" value="Vaccinia Virus protein VP39"/>
    <property type="match status" value="1"/>
</dbReference>
<evidence type="ECO:0000256" key="4">
    <source>
        <dbReference type="PROSITE-ProRule" id="PRU01024"/>
    </source>
</evidence>
<dbReference type="InterPro" id="IPR030391">
    <property type="entry name" value="MeTrfase_TrmA_CS"/>
</dbReference>
<dbReference type="PROSITE" id="PS01231">
    <property type="entry name" value="TRMA_2"/>
    <property type="match status" value="1"/>
</dbReference>